<reference evidence="3 4" key="1">
    <citation type="journal article" date="2018" name="Front. Plant Sci.">
        <title>Red Clover (Trifolium pratense) and Zigzag Clover (T. medium) - A Picture of Genomic Similarities and Differences.</title>
        <authorList>
            <person name="Dluhosova J."/>
            <person name="Istvanek J."/>
            <person name="Nedelnik J."/>
            <person name="Repkova J."/>
        </authorList>
    </citation>
    <scope>NUCLEOTIDE SEQUENCE [LARGE SCALE GENOMIC DNA]</scope>
    <source>
        <strain evidence="4">cv. 10/8</strain>
        <tissue evidence="3">Leaf</tissue>
    </source>
</reference>
<keyword evidence="2" id="KW-0611">Plant defense</keyword>
<dbReference type="Proteomes" id="UP000265520">
    <property type="component" value="Unassembled WGS sequence"/>
</dbReference>
<organism evidence="3 4">
    <name type="scientific">Trifolium medium</name>
    <dbReference type="NCBI Taxonomy" id="97028"/>
    <lineage>
        <taxon>Eukaryota</taxon>
        <taxon>Viridiplantae</taxon>
        <taxon>Streptophyta</taxon>
        <taxon>Embryophyta</taxon>
        <taxon>Tracheophyta</taxon>
        <taxon>Spermatophyta</taxon>
        <taxon>Magnoliopsida</taxon>
        <taxon>eudicotyledons</taxon>
        <taxon>Gunneridae</taxon>
        <taxon>Pentapetalae</taxon>
        <taxon>rosids</taxon>
        <taxon>fabids</taxon>
        <taxon>Fabales</taxon>
        <taxon>Fabaceae</taxon>
        <taxon>Papilionoideae</taxon>
        <taxon>50 kb inversion clade</taxon>
        <taxon>NPAAA clade</taxon>
        <taxon>Hologalegina</taxon>
        <taxon>IRL clade</taxon>
        <taxon>Trifolieae</taxon>
        <taxon>Trifolium</taxon>
    </lineage>
</organism>
<accession>A0A392MI30</accession>
<keyword evidence="4" id="KW-1185">Reference proteome</keyword>
<dbReference type="EMBL" id="LXQA010010835">
    <property type="protein sequence ID" value="MCH86719.1"/>
    <property type="molecule type" value="Genomic_DNA"/>
</dbReference>
<dbReference type="AlphaFoldDB" id="A0A392MI30"/>
<dbReference type="GO" id="GO:0000166">
    <property type="term" value="F:nucleotide binding"/>
    <property type="evidence" value="ECO:0007669"/>
    <property type="project" value="UniProtKB-KW"/>
</dbReference>
<sequence>MLGIPLENDDDGEHSRIKTMKETPVEHVKEGKILRGCLSRTETMKETPIEHIKEGKMLSRTKTMKDSPSLYLKDGKTLMEHNTIRPEKHNSAISMIKSRKLSRTSNNVKTEEALSHHKSFKKMAGLSDRNSEFDKFAVQIANKCNGLPMSIITTARALKNQSRSRWEDAFRKLEWQKFTGAPELSTRLSYDHLDEELKCTFLTCVCMGPDALIMDLMRYCIGLGFLLEIYTVKEARSRVYALVARLKVSGLLSESFK</sequence>
<proteinExistence type="predicted"/>
<dbReference type="InterPro" id="IPR050905">
    <property type="entry name" value="Plant_NBS-LRR"/>
</dbReference>
<dbReference type="PANTHER" id="PTHR33463:SF196">
    <property type="entry name" value="NB-ARC DOMAIN DISEASE RESISTANCE PROTEIN"/>
    <property type="match status" value="1"/>
</dbReference>
<evidence type="ECO:0000313" key="4">
    <source>
        <dbReference type="Proteomes" id="UP000265520"/>
    </source>
</evidence>
<evidence type="ECO:0000256" key="2">
    <source>
        <dbReference type="ARBA" id="ARBA00022821"/>
    </source>
</evidence>
<dbReference type="PANTHER" id="PTHR33463">
    <property type="entry name" value="NB-ARC DOMAIN-CONTAINING PROTEIN-RELATED"/>
    <property type="match status" value="1"/>
</dbReference>
<protein>
    <submittedName>
        <fullName evidence="3">Disease resistance protein</fullName>
    </submittedName>
</protein>
<evidence type="ECO:0000313" key="3">
    <source>
        <dbReference type="EMBL" id="MCH86719.1"/>
    </source>
</evidence>
<dbReference type="Gene3D" id="1.10.8.430">
    <property type="entry name" value="Helical domain of apoptotic protease-activating factors"/>
    <property type="match status" value="1"/>
</dbReference>
<dbReference type="InterPro" id="IPR042197">
    <property type="entry name" value="Apaf_helical"/>
</dbReference>
<dbReference type="GO" id="GO:0006952">
    <property type="term" value="P:defense response"/>
    <property type="evidence" value="ECO:0007669"/>
    <property type="project" value="UniProtKB-KW"/>
</dbReference>
<keyword evidence="1" id="KW-0547">Nucleotide-binding</keyword>
<gene>
    <name evidence="3" type="ORF">A2U01_0007579</name>
</gene>
<evidence type="ECO:0000256" key="1">
    <source>
        <dbReference type="ARBA" id="ARBA00022741"/>
    </source>
</evidence>
<name>A0A392MI30_9FABA</name>
<dbReference type="SUPFAM" id="SSF52540">
    <property type="entry name" value="P-loop containing nucleoside triphosphate hydrolases"/>
    <property type="match status" value="1"/>
</dbReference>
<dbReference type="InterPro" id="IPR027417">
    <property type="entry name" value="P-loop_NTPase"/>
</dbReference>
<comment type="caution">
    <text evidence="3">The sequence shown here is derived from an EMBL/GenBank/DDBJ whole genome shotgun (WGS) entry which is preliminary data.</text>
</comment>